<dbReference type="AlphaFoldDB" id="A0A940NPW6"/>
<proteinExistence type="predicted"/>
<evidence type="ECO:0000313" key="1">
    <source>
        <dbReference type="EMBL" id="MBP0725565.1"/>
    </source>
</evidence>
<protein>
    <submittedName>
        <fullName evidence="1">Uncharacterized protein</fullName>
    </submittedName>
</protein>
<comment type="caution">
    <text evidence="1">The sequence shown here is derived from an EMBL/GenBank/DDBJ whole genome shotgun (WGS) entry which is preliminary data.</text>
</comment>
<dbReference type="Proteomes" id="UP000682134">
    <property type="component" value="Unassembled WGS sequence"/>
</dbReference>
<name>A0A940NPW6_9BACI</name>
<reference evidence="1" key="1">
    <citation type="submission" date="2021-04" db="EMBL/GenBank/DDBJ databases">
        <title>Genome seq and assembly of Bacillus sp.</title>
        <authorList>
            <person name="Chhetri G."/>
        </authorList>
    </citation>
    <scope>NUCLEOTIDE SEQUENCE</scope>
    <source>
        <strain evidence="1">RG28</strain>
    </source>
</reference>
<dbReference type="EMBL" id="JAGIYQ010000005">
    <property type="protein sequence ID" value="MBP0725565.1"/>
    <property type="molecule type" value="Genomic_DNA"/>
</dbReference>
<accession>A0A940NPW6</accession>
<dbReference type="RefSeq" id="WP_209405236.1">
    <property type="nucleotide sequence ID" value="NZ_JAGIYQ010000005.1"/>
</dbReference>
<sequence>MGMYVDYNNPNHSDYKKLVKIEKQIEQRINCTQEKTLLEIYQLMKRSIRIRQIIILAALKNRQKNNRCIIANG</sequence>
<evidence type="ECO:0000313" key="2">
    <source>
        <dbReference type="Proteomes" id="UP000682134"/>
    </source>
</evidence>
<keyword evidence="2" id="KW-1185">Reference proteome</keyword>
<organism evidence="1 2">
    <name type="scientific">Gottfriedia endophytica</name>
    <dbReference type="NCBI Taxonomy" id="2820819"/>
    <lineage>
        <taxon>Bacteria</taxon>
        <taxon>Bacillati</taxon>
        <taxon>Bacillota</taxon>
        <taxon>Bacilli</taxon>
        <taxon>Bacillales</taxon>
        <taxon>Bacillaceae</taxon>
        <taxon>Gottfriedia</taxon>
    </lineage>
</organism>
<gene>
    <name evidence="1" type="ORF">J5Y03_10230</name>
</gene>